<dbReference type="PANTHER" id="PTHR11019">
    <property type="entry name" value="HTH-TYPE TRANSCRIPTIONAL REGULATOR NIMR"/>
    <property type="match status" value="1"/>
</dbReference>
<evidence type="ECO:0000256" key="2">
    <source>
        <dbReference type="ARBA" id="ARBA00023015"/>
    </source>
</evidence>
<dbReference type="InterPro" id="IPR020449">
    <property type="entry name" value="Tscrpt_reg_AraC-type_HTH"/>
</dbReference>
<name>A0A1B8HUE5_9GAMM</name>
<dbReference type="PRINTS" id="PR00032">
    <property type="entry name" value="HTHARAC"/>
</dbReference>
<keyword evidence="7" id="KW-1185">Reference proteome</keyword>
<dbReference type="AlphaFoldDB" id="A0A1B8HUE5"/>
<dbReference type="InterPro" id="IPR009057">
    <property type="entry name" value="Homeodomain-like_sf"/>
</dbReference>
<accession>A0A1B8HUE5</accession>
<dbReference type="OrthoDB" id="5949386at2"/>
<keyword evidence="2" id="KW-0805">Transcription regulation</keyword>
<comment type="caution">
    <text evidence="6">The sequence shown here is derived from an EMBL/GenBank/DDBJ whole genome shotgun (WGS) entry which is preliminary data.</text>
</comment>
<dbReference type="EMBL" id="LZEY01000001">
    <property type="protein sequence ID" value="OBU13490.1"/>
    <property type="molecule type" value="Genomic_DNA"/>
</dbReference>
<dbReference type="Pfam" id="PF12833">
    <property type="entry name" value="HTH_18"/>
    <property type="match status" value="1"/>
</dbReference>
<evidence type="ECO:0000313" key="6">
    <source>
        <dbReference type="EMBL" id="OBU13490.1"/>
    </source>
</evidence>
<dbReference type="InterPro" id="IPR013096">
    <property type="entry name" value="Cupin_2"/>
</dbReference>
<dbReference type="InterPro" id="IPR011051">
    <property type="entry name" value="RmlC_Cupin_sf"/>
</dbReference>
<feature type="domain" description="HTH araC/xylS-type" evidence="5">
    <location>
        <begin position="160"/>
        <end position="257"/>
    </location>
</feature>
<evidence type="ECO:0000259" key="5">
    <source>
        <dbReference type="PROSITE" id="PS01124"/>
    </source>
</evidence>
<dbReference type="PROSITE" id="PS00041">
    <property type="entry name" value="HTH_ARAC_FAMILY_1"/>
    <property type="match status" value="1"/>
</dbReference>
<dbReference type="Gene3D" id="2.60.120.10">
    <property type="entry name" value="Jelly Rolls"/>
    <property type="match status" value="1"/>
</dbReference>
<keyword evidence="1" id="KW-0678">Repressor</keyword>
<dbReference type="FunFam" id="1.10.10.60:FF:000132">
    <property type="entry name" value="AraC family transcriptional regulator"/>
    <property type="match status" value="1"/>
</dbReference>
<dbReference type="SMART" id="SM00342">
    <property type="entry name" value="HTH_ARAC"/>
    <property type="match status" value="1"/>
</dbReference>
<dbReference type="PANTHER" id="PTHR11019:SF190">
    <property type="entry name" value="ARAC-FAMILY REGULATORY PROTEIN"/>
    <property type="match status" value="1"/>
</dbReference>
<dbReference type="CDD" id="cd06124">
    <property type="entry name" value="cupin_NimR-like_N"/>
    <property type="match status" value="1"/>
</dbReference>
<keyword evidence="3" id="KW-0238">DNA-binding</keyword>
<evidence type="ECO:0000256" key="3">
    <source>
        <dbReference type="ARBA" id="ARBA00023125"/>
    </source>
</evidence>
<dbReference type="SUPFAM" id="SSF46689">
    <property type="entry name" value="Homeodomain-like"/>
    <property type="match status" value="1"/>
</dbReference>
<proteinExistence type="predicted"/>
<dbReference type="GO" id="GO:0003700">
    <property type="term" value="F:DNA-binding transcription factor activity"/>
    <property type="evidence" value="ECO:0007669"/>
    <property type="project" value="InterPro"/>
</dbReference>
<dbReference type="Pfam" id="PF07883">
    <property type="entry name" value="Cupin_2"/>
    <property type="match status" value="1"/>
</dbReference>
<dbReference type="InterPro" id="IPR018060">
    <property type="entry name" value="HTH_AraC"/>
</dbReference>
<dbReference type="SUPFAM" id="SSF51182">
    <property type="entry name" value="RmlC-like cupins"/>
    <property type="match status" value="1"/>
</dbReference>
<dbReference type="Proteomes" id="UP000092377">
    <property type="component" value="Unassembled WGS sequence"/>
</dbReference>
<dbReference type="PROSITE" id="PS01124">
    <property type="entry name" value="HTH_ARAC_FAMILY_2"/>
    <property type="match status" value="1"/>
</dbReference>
<dbReference type="RefSeq" id="WP_067398470.1">
    <property type="nucleotide sequence ID" value="NZ_LZEY01000001.1"/>
</dbReference>
<dbReference type="Gene3D" id="1.10.10.60">
    <property type="entry name" value="Homeodomain-like"/>
    <property type="match status" value="1"/>
</dbReference>
<dbReference type="InterPro" id="IPR014710">
    <property type="entry name" value="RmlC-like_jellyroll"/>
</dbReference>
<dbReference type="InterPro" id="IPR018062">
    <property type="entry name" value="HTH_AraC-typ_CS"/>
</dbReference>
<evidence type="ECO:0000313" key="7">
    <source>
        <dbReference type="Proteomes" id="UP000092377"/>
    </source>
</evidence>
<organism evidence="6 7">
    <name type="scientific">Morganella psychrotolerans</name>
    <dbReference type="NCBI Taxonomy" id="368603"/>
    <lineage>
        <taxon>Bacteria</taxon>
        <taxon>Pseudomonadati</taxon>
        <taxon>Pseudomonadota</taxon>
        <taxon>Gammaproteobacteria</taxon>
        <taxon>Enterobacterales</taxon>
        <taxon>Morganellaceae</taxon>
        <taxon>Morganella</taxon>
    </lineage>
</organism>
<protein>
    <submittedName>
        <fullName evidence="6">AraC family transcriptional regulator</fullName>
    </submittedName>
</protein>
<evidence type="ECO:0000256" key="4">
    <source>
        <dbReference type="ARBA" id="ARBA00023163"/>
    </source>
</evidence>
<sequence>MSRKSDVATLGLKDPVTLIFRNELFFADTEFETHRHPFGQLLYVAGGVMEMVVEGLRYLAPTGFCIWIPKGTEHASYNKGCVSFKIIDISPQWAPVLPDTACVIEMTQVFSAVMQDFFRRTIREPQTDADKRLAQVLTDQLMISRCQPTYLPGTDDKLLAPVLSALEQDPADNSSLAQWAVRCFTSERTLSRRCQQKLGMSFSEWRQRLRFLRAVALLQEGRSVQNVALDVGYSSSSAFIAMFSQLAGVTPERFRHQ</sequence>
<reference evidence="7" key="1">
    <citation type="submission" date="2016-06" db="EMBL/GenBank/DDBJ databases">
        <authorList>
            <person name="Butler K."/>
        </authorList>
    </citation>
    <scope>NUCLEOTIDE SEQUENCE [LARGE SCALE GENOMIC DNA]</scope>
    <source>
        <strain evidence="7">GCSL-Mp20</strain>
    </source>
</reference>
<dbReference type="GO" id="GO:0043565">
    <property type="term" value="F:sequence-specific DNA binding"/>
    <property type="evidence" value="ECO:0007669"/>
    <property type="project" value="InterPro"/>
</dbReference>
<keyword evidence="4" id="KW-0804">Transcription</keyword>
<evidence type="ECO:0000256" key="1">
    <source>
        <dbReference type="ARBA" id="ARBA00022491"/>
    </source>
</evidence>
<gene>
    <name evidence="6" type="ORF">AYY18_01780</name>
</gene>